<dbReference type="GO" id="GO:0047372">
    <property type="term" value="F:monoacylglycerol lipase activity"/>
    <property type="evidence" value="ECO:0007669"/>
    <property type="project" value="TreeGrafter"/>
</dbReference>
<dbReference type="InterPro" id="IPR000073">
    <property type="entry name" value="AB_hydrolase_1"/>
</dbReference>
<reference evidence="2" key="1">
    <citation type="journal article" date="2019" name="PLoS Negl. Trop. Dis.">
        <title>Revisiting the worldwide diversity of Leptospira species in the environment.</title>
        <authorList>
            <person name="Vincent A.T."/>
            <person name="Schiettekatte O."/>
            <person name="Bourhy P."/>
            <person name="Veyrier F.J."/>
            <person name="Picardeau M."/>
        </authorList>
    </citation>
    <scope>NUCLEOTIDE SEQUENCE [LARGE SCALE GENOMIC DNA]</scope>
    <source>
        <strain evidence="2">201702454</strain>
    </source>
</reference>
<keyword evidence="3" id="KW-1185">Reference proteome</keyword>
<keyword evidence="2" id="KW-0378">Hydrolase</keyword>
<gene>
    <name evidence="2" type="ORF">EHQ59_01265</name>
</gene>
<evidence type="ECO:0000313" key="2">
    <source>
        <dbReference type="EMBL" id="TGL55912.1"/>
    </source>
</evidence>
<dbReference type="GO" id="GO:0046464">
    <property type="term" value="P:acylglycerol catabolic process"/>
    <property type="evidence" value="ECO:0007669"/>
    <property type="project" value="TreeGrafter"/>
</dbReference>
<dbReference type="PANTHER" id="PTHR43798:SF33">
    <property type="entry name" value="HYDROLASE, PUTATIVE (AFU_ORTHOLOGUE AFUA_2G14860)-RELATED"/>
    <property type="match status" value="1"/>
</dbReference>
<dbReference type="RefSeq" id="WP_135617347.1">
    <property type="nucleotide sequence ID" value="NZ_RQGG01000007.1"/>
</dbReference>
<comment type="caution">
    <text evidence="2">The sequence shown here is derived from an EMBL/GenBank/DDBJ whole genome shotgun (WGS) entry which is preliminary data.</text>
</comment>
<accession>A0A4R9JT59</accession>
<proteinExistence type="predicted"/>
<dbReference type="InterPro" id="IPR029058">
    <property type="entry name" value="AB_hydrolase_fold"/>
</dbReference>
<organism evidence="2 3">
    <name type="scientific">Leptospira kemamanensis</name>
    <dbReference type="NCBI Taxonomy" id="2484942"/>
    <lineage>
        <taxon>Bacteria</taxon>
        <taxon>Pseudomonadati</taxon>
        <taxon>Spirochaetota</taxon>
        <taxon>Spirochaetia</taxon>
        <taxon>Leptospirales</taxon>
        <taxon>Leptospiraceae</taxon>
        <taxon>Leptospira</taxon>
    </lineage>
</organism>
<evidence type="ECO:0000259" key="1">
    <source>
        <dbReference type="Pfam" id="PF00561"/>
    </source>
</evidence>
<feature type="domain" description="AB hydrolase-1" evidence="1">
    <location>
        <begin position="35"/>
        <end position="279"/>
    </location>
</feature>
<dbReference type="SUPFAM" id="SSF53474">
    <property type="entry name" value="alpha/beta-Hydrolases"/>
    <property type="match status" value="1"/>
</dbReference>
<dbReference type="OrthoDB" id="9773293at2"/>
<dbReference type="Proteomes" id="UP000297609">
    <property type="component" value="Unassembled WGS sequence"/>
</dbReference>
<name>A0A4R9JT59_9LEPT</name>
<dbReference type="Gene3D" id="3.40.50.1820">
    <property type="entry name" value="alpha/beta hydrolase"/>
    <property type="match status" value="1"/>
</dbReference>
<sequence length="298" mass="35208">MKGMFQSIDEFLEHGKYIKYKNHSIFYDKVGVGETLLLLHGYPFNSYDWNWMLEDLSKQYQVIYFDFLGMGLSDKPKDHRYSFEEYVEILKEVLMENQIQSVRILAHDLSVSVVQEMLAQEKTLNFEILSIAFMNGGMFTDVYKPRLIQRLLSQSPNWIGKWISNKMSRKAIESSLFRVFGPNTQPNLDLLENYWKILNFNEGKQIAYLIGRLVFDKVKYQTRWTKTLKKTKIPFCYICGPFDPNSGTHMANRFLQEYPNRKVYFLSESIGHWPQIESPKEVLSAYYLFIKEIQSLPT</sequence>
<dbReference type="EMBL" id="RQGG01000007">
    <property type="protein sequence ID" value="TGL55912.1"/>
    <property type="molecule type" value="Genomic_DNA"/>
</dbReference>
<dbReference type="AlphaFoldDB" id="A0A4R9JT59"/>
<dbReference type="GO" id="GO:0016020">
    <property type="term" value="C:membrane"/>
    <property type="evidence" value="ECO:0007669"/>
    <property type="project" value="TreeGrafter"/>
</dbReference>
<dbReference type="PANTHER" id="PTHR43798">
    <property type="entry name" value="MONOACYLGLYCEROL LIPASE"/>
    <property type="match status" value="1"/>
</dbReference>
<evidence type="ECO:0000313" key="3">
    <source>
        <dbReference type="Proteomes" id="UP000297609"/>
    </source>
</evidence>
<dbReference type="InterPro" id="IPR050266">
    <property type="entry name" value="AB_hydrolase_sf"/>
</dbReference>
<dbReference type="Pfam" id="PF00561">
    <property type="entry name" value="Abhydrolase_1"/>
    <property type="match status" value="1"/>
</dbReference>
<protein>
    <submittedName>
        <fullName evidence="2">Alpha/beta hydrolase</fullName>
    </submittedName>
</protein>